<evidence type="ECO:0008006" key="2">
    <source>
        <dbReference type="Google" id="ProtNLM"/>
    </source>
</evidence>
<evidence type="ECO:0000313" key="1">
    <source>
        <dbReference type="EMBL" id="KAA6304243.1"/>
    </source>
</evidence>
<protein>
    <recommendedName>
        <fullName evidence="2">Succinate dehydrogenase/fumarate reductase iron-sulfur subunit</fullName>
    </recommendedName>
</protein>
<reference evidence="1" key="1">
    <citation type="submission" date="2019-03" db="EMBL/GenBank/DDBJ databases">
        <title>Single cell metagenomics reveals metabolic interactions within the superorganism composed of flagellate Streblomastix strix and complex community of Bacteroidetes bacteria on its surface.</title>
        <authorList>
            <person name="Treitli S.C."/>
            <person name="Kolisko M."/>
            <person name="Husnik F."/>
            <person name="Keeling P."/>
            <person name="Hampl V."/>
        </authorList>
    </citation>
    <scope>NUCLEOTIDE SEQUENCE</scope>
    <source>
        <strain evidence="1">STM</strain>
    </source>
</reference>
<feature type="non-terminal residue" evidence="1">
    <location>
        <position position="55"/>
    </location>
</feature>
<organism evidence="1">
    <name type="scientific">termite gut metagenome</name>
    <dbReference type="NCBI Taxonomy" id="433724"/>
    <lineage>
        <taxon>unclassified sequences</taxon>
        <taxon>metagenomes</taxon>
        <taxon>organismal metagenomes</taxon>
    </lineage>
</organism>
<comment type="caution">
    <text evidence="1">The sequence shown here is derived from an EMBL/GenBank/DDBJ whole genome shotgun (WGS) entry which is preliminary data.</text>
</comment>
<dbReference type="EMBL" id="SNRY01011671">
    <property type="protein sequence ID" value="KAA6304243.1"/>
    <property type="molecule type" value="Genomic_DNA"/>
</dbReference>
<sequence length="55" mass="6364">MEKTISFTLRVWRQKGPKAKGAFESYQMKDITGDTSFLEMLDILNEQLINEGKEP</sequence>
<accession>A0A5J4P6B4</accession>
<dbReference type="AlphaFoldDB" id="A0A5J4P6B4"/>
<gene>
    <name evidence="1" type="ORF">EZS27_044111</name>
</gene>
<name>A0A5J4P6B4_9ZZZZ</name>
<proteinExistence type="predicted"/>